<reference evidence="2 3" key="1">
    <citation type="submission" date="2017-10" db="EMBL/GenBank/DDBJ databases">
        <title>Bacillus sp. nov., a halophilic bacterium isolated from a Yangshapao Lake.</title>
        <authorList>
            <person name="Wang H."/>
        </authorList>
    </citation>
    <scope>NUCLEOTIDE SEQUENCE [LARGE SCALE GENOMIC DNA]</scope>
    <source>
        <strain evidence="2 3">YSP-3</strain>
    </source>
</reference>
<dbReference type="GO" id="GO:0034228">
    <property type="term" value="F:ethanolamine transmembrane transporter activity"/>
    <property type="evidence" value="ECO:0007669"/>
    <property type="project" value="InterPro"/>
</dbReference>
<keyword evidence="3" id="KW-1185">Reference proteome</keyword>
<evidence type="ECO:0000256" key="1">
    <source>
        <dbReference type="SAM" id="Phobius"/>
    </source>
</evidence>
<proteinExistence type="predicted"/>
<feature type="transmembrane region" description="Helical" evidence="1">
    <location>
        <begin position="6"/>
        <end position="25"/>
    </location>
</feature>
<dbReference type="PANTHER" id="PTHR40089">
    <property type="entry name" value="ETHANOLAMINE UTILIZATION PROTEIN EUTH"/>
    <property type="match status" value="1"/>
</dbReference>
<feature type="transmembrane region" description="Helical" evidence="1">
    <location>
        <begin position="232"/>
        <end position="253"/>
    </location>
</feature>
<protein>
    <submittedName>
        <fullName evidence="2">Ethanolamine utilization protein EutH</fullName>
    </submittedName>
</protein>
<evidence type="ECO:0000313" key="2">
    <source>
        <dbReference type="EMBL" id="PYZ99031.1"/>
    </source>
</evidence>
<name>A0A2W0HDT9_9BACI</name>
<dbReference type="AlphaFoldDB" id="A0A2W0HDT9"/>
<feature type="transmembrane region" description="Helical" evidence="1">
    <location>
        <begin position="335"/>
        <end position="354"/>
    </location>
</feature>
<feature type="transmembrane region" description="Helical" evidence="1">
    <location>
        <begin position="143"/>
        <end position="165"/>
    </location>
</feature>
<feature type="transmembrane region" description="Helical" evidence="1">
    <location>
        <begin position="304"/>
        <end position="323"/>
    </location>
</feature>
<feature type="transmembrane region" description="Helical" evidence="1">
    <location>
        <begin position="172"/>
        <end position="193"/>
    </location>
</feature>
<dbReference type="EMBL" id="PDOF01000001">
    <property type="protein sequence ID" value="PYZ99031.1"/>
    <property type="molecule type" value="Genomic_DNA"/>
</dbReference>
<dbReference type="OrthoDB" id="9778282at2"/>
<feature type="transmembrane region" description="Helical" evidence="1">
    <location>
        <begin position="199"/>
        <end position="220"/>
    </location>
</feature>
<keyword evidence="1" id="KW-1133">Transmembrane helix</keyword>
<dbReference type="Proteomes" id="UP000248066">
    <property type="component" value="Unassembled WGS sequence"/>
</dbReference>
<keyword evidence="1" id="KW-0812">Transmembrane</keyword>
<organism evidence="2 3">
    <name type="scientific">Alteribacter lacisalsi</name>
    <dbReference type="NCBI Taxonomy" id="2045244"/>
    <lineage>
        <taxon>Bacteria</taxon>
        <taxon>Bacillati</taxon>
        <taxon>Bacillota</taxon>
        <taxon>Bacilli</taxon>
        <taxon>Bacillales</taxon>
        <taxon>Bacillaceae</taxon>
        <taxon>Alteribacter</taxon>
    </lineage>
</organism>
<dbReference type="PIRSF" id="PIRSF019466">
    <property type="entry name" value="EutH"/>
    <property type="match status" value="1"/>
</dbReference>
<feature type="transmembrane region" description="Helical" evidence="1">
    <location>
        <begin position="107"/>
        <end position="131"/>
    </location>
</feature>
<dbReference type="Pfam" id="PF04346">
    <property type="entry name" value="EutH"/>
    <property type="match status" value="1"/>
</dbReference>
<keyword evidence="1" id="KW-0472">Membrane</keyword>
<gene>
    <name evidence="2" type="ORF">CR205_10855</name>
</gene>
<comment type="caution">
    <text evidence="2">The sequence shown here is derived from an EMBL/GenBank/DDBJ whole genome shotgun (WGS) entry which is preliminary data.</text>
</comment>
<dbReference type="InterPro" id="IPR007441">
    <property type="entry name" value="EutH"/>
</dbReference>
<sequence>MWLNAGVLWTIALFAAIGAVDRALGNRLGFGAAFDRAFAAMGPLALAMIGIICFSPVIADGLRPVVTPLFVSFGGDPAMFAGILFAIDMGGYPLAQELAASTEAALFSGIILATMIGPLFVFTIPVALGLIEKEDHSFFARGILTGLAAVPAGALIGGLTAGFEISFLLRNLIPVALVSAAVITGLALVPQLFVKGFIYIGRAVTAMLTLLAGVVIVETLTGQVLVAGTAPIEEALIIVGLIGLTLAGAFPFVHFLQTVLGKAFRPFAEKLGVNMVTITGLLASLAHSIPAFQVMKEMDARGKVMTGAFAVSGAFVLGGHLGFTASVEPEMIGPMMAGKMSAGVLALVLVPLLTRRAEE</sequence>
<dbReference type="PANTHER" id="PTHR40089:SF1">
    <property type="entry name" value="ETHANOLAMINE PERMEASE EUTH-RELATED"/>
    <property type="match status" value="1"/>
</dbReference>
<dbReference type="RefSeq" id="WP_110519432.1">
    <property type="nucleotide sequence ID" value="NZ_PDOF01000001.1"/>
</dbReference>
<feature type="transmembrane region" description="Helical" evidence="1">
    <location>
        <begin position="273"/>
        <end position="292"/>
    </location>
</feature>
<dbReference type="GO" id="GO:0005886">
    <property type="term" value="C:plasma membrane"/>
    <property type="evidence" value="ECO:0007669"/>
    <property type="project" value="TreeGrafter"/>
</dbReference>
<evidence type="ECO:0000313" key="3">
    <source>
        <dbReference type="Proteomes" id="UP000248066"/>
    </source>
</evidence>
<accession>A0A2W0HDT9</accession>
<feature type="transmembrane region" description="Helical" evidence="1">
    <location>
        <begin position="37"/>
        <end position="58"/>
    </location>
</feature>